<keyword evidence="1" id="KW-0732">Signal</keyword>
<reference evidence="2" key="2">
    <citation type="journal article" date="2023" name="IMA Fungus">
        <title>Comparative genomic study of the Penicillium genus elucidates a diverse pangenome and 15 lateral gene transfer events.</title>
        <authorList>
            <person name="Petersen C."/>
            <person name="Sorensen T."/>
            <person name="Nielsen M.R."/>
            <person name="Sondergaard T.E."/>
            <person name="Sorensen J.L."/>
            <person name="Fitzpatrick D.A."/>
            <person name="Frisvad J.C."/>
            <person name="Nielsen K.L."/>
        </authorList>
    </citation>
    <scope>NUCLEOTIDE SEQUENCE</scope>
    <source>
        <strain evidence="2">IBT 15544</strain>
    </source>
</reference>
<dbReference type="Proteomes" id="UP001150904">
    <property type="component" value="Unassembled WGS sequence"/>
</dbReference>
<dbReference type="GeneID" id="83180202"/>
<accession>A0A9W9MP93</accession>
<keyword evidence="3" id="KW-1185">Reference proteome</keyword>
<feature type="signal peptide" evidence="1">
    <location>
        <begin position="1"/>
        <end position="18"/>
    </location>
</feature>
<organism evidence="2 3">
    <name type="scientific">Penicillium cinerascens</name>
    <dbReference type="NCBI Taxonomy" id="70096"/>
    <lineage>
        <taxon>Eukaryota</taxon>
        <taxon>Fungi</taxon>
        <taxon>Dikarya</taxon>
        <taxon>Ascomycota</taxon>
        <taxon>Pezizomycotina</taxon>
        <taxon>Eurotiomycetes</taxon>
        <taxon>Eurotiomycetidae</taxon>
        <taxon>Eurotiales</taxon>
        <taxon>Aspergillaceae</taxon>
        <taxon>Penicillium</taxon>
    </lineage>
</organism>
<sequence length="229" mass="25122">MLFRPTILLLTLAGMTYASPARLASLSTRDNYPTNIGNPSYCETTGICDSSKLSNGNTQCTDDEKLTCQYYSCNVAWDECQNDGSFGSCSNALNTCEPVGGRPMSENDCNNLFTGYDGSVCQDCTSAINGRCHINPEAYTEFSEGDACKKSTEECLREDSCLSALFDCEYIGGPEISEDTCKHAIMGYQTSETEIQEGPVCDDCTSYINERCLLDEVNLSAFEKDYQII</sequence>
<reference evidence="2" key="1">
    <citation type="submission" date="2022-12" db="EMBL/GenBank/DDBJ databases">
        <authorList>
            <person name="Petersen C."/>
        </authorList>
    </citation>
    <scope>NUCLEOTIDE SEQUENCE</scope>
    <source>
        <strain evidence="2">IBT 15544</strain>
    </source>
</reference>
<gene>
    <name evidence="2" type="ORF">N7498_005839</name>
</gene>
<protein>
    <submittedName>
        <fullName evidence="2">Uncharacterized protein</fullName>
    </submittedName>
</protein>
<name>A0A9W9MP93_9EURO</name>
<comment type="caution">
    <text evidence="2">The sequence shown here is derived from an EMBL/GenBank/DDBJ whole genome shotgun (WGS) entry which is preliminary data.</text>
</comment>
<feature type="chain" id="PRO_5040913452" evidence="1">
    <location>
        <begin position="19"/>
        <end position="229"/>
    </location>
</feature>
<dbReference type="OrthoDB" id="4283250at2759"/>
<evidence type="ECO:0000313" key="2">
    <source>
        <dbReference type="EMBL" id="KAJ5204960.1"/>
    </source>
</evidence>
<dbReference type="RefSeq" id="XP_058309439.1">
    <property type="nucleotide sequence ID" value="XM_058452901.1"/>
</dbReference>
<dbReference type="EMBL" id="JAPQKR010000012">
    <property type="protein sequence ID" value="KAJ5204960.1"/>
    <property type="molecule type" value="Genomic_DNA"/>
</dbReference>
<evidence type="ECO:0000313" key="3">
    <source>
        <dbReference type="Proteomes" id="UP001150904"/>
    </source>
</evidence>
<dbReference type="AlphaFoldDB" id="A0A9W9MP93"/>
<proteinExistence type="predicted"/>
<evidence type="ECO:0000256" key="1">
    <source>
        <dbReference type="SAM" id="SignalP"/>
    </source>
</evidence>